<keyword evidence="3" id="KW-1003">Cell membrane</keyword>
<dbReference type="InterPro" id="IPR036259">
    <property type="entry name" value="MFS_trans_sf"/>
</dbReference>
<organism evidence="9 10">
    <name type="scientific">Septoria linicola</name>
    <dbReference type="NCBI Taxonomy" id="215465"/>
    <lineage>
        <taxon>Eukaryota</taxon>
        <taxon>Fungi</taxon>
        <taxon>Dikarya</taxon>
        <taxon>Ascomycota</taxon>
        <taxon>Pezizomycotina</taxon>
        <taxon>Dothideomycetes</taxon>
        <taxon>Dothideomycetidae</taxon>
        <taxon>Mycosphaerellales</taxon>
        <taxon>Mycosphaerellaceae</taxon>
        <taxon>Septoria</taxon>
    </lineage>
</organism>
<evidence type="ECO:0000256" key="8">
    <source>
        <dbReference type="SAM" id="Phobius"/>
    </source>
</evidence>
<dbReference type="SUPFAM" id="SSF103473">
    <property type="entry name" value="MFS general substrate transporter"/>
    <property type="match status" value="1"/>
</dbReference>
<feature type="transmembrane region" description="Helical" evidence="8">
    <location>
        <begin position="303"/>
        <end position="323"/>
    </location>
</feature>
<protein>
    <submittedName>
        <fullName evidence="9">Major facilitator superfamily, MFS transporter superfamily</fullName>
    </submittedName>
</protein>
<name>A0A9Q9AQC3_9PEZI</name>
<feature type="transmembrane region" description="Helical" evidence="8">
    <location>
        <begin position="329"/>
        <end position="351"/>
    </location>
</feature>
<evidence type="ECO:0000313" key="9">
    <source>
        <dbReference type="EMBL" id="USW50136.1"/>
    </source>
</evidence>
<sequence>MDEPSETKQTESPTAGPSQNDAGQLTFAPDDDDNPKRWSTTRKCILSFTSILLVFNATFASSGPSGVLPSIREEMHVGQEVASLTISVFVISNAVGPLLWAPLSLLVDIWDPVQRGNVMALFSIVIFCGPALGPIVAGYLQLKKDWRWFFYVLLWPGGASLPLVLMLPETLPSKILRKKAARERQRGSDVSDVESQAQFSEQSLSTLLRIALTRPWRILIDPISLACTAYTALIYMLLYMLFAIYPLVFRQMRGWNTGLSELPLLGIIVGSVIGGLGVFWMTRIDQAKAIKGHQRVPEDRLPLAMMGGILFPMSMFAFAWTAQYNSIHWIVPTLAGTLLAVSFLLISVAYLNYLADAYGPYAASALAANAVCRAFCGAAAPLFTTQMFKALTVAGGGSLIAGVGCLLAVAPFVFFKYGKQIRRRSKFASSIEGQLNLQGTSAKKAQDS</sequence>
<dbReference type="Gene3D" id="1.20.1720.10">
    <property type="entry name" value="Multidrug resistance protein D"/>
    <property type="match status" value="1"/>
</dbReference>
<feature type="transmembrane region" description="Helical" evidence="8">
    <location>
        <begin position="390"/>
        <end position="415"/>
    </location>
</feature>
<feature type="transmembrane region" description="Helical" evidence="8">
    <location>
        <begin position="118"/>
        <end position="142"/>
    </location>
</feature>
<feature type="region of interest" description="Disordered" evidence="7">
    <location>
        <begin position="1"/>
        <end position="36"/>
    </location>
</feature>
<dbReference type="Gene3D" id="1.20.1250.20">
    <property type="entry name" value="MFS general substrate transporter like domains"/>
    <property type="match status" value="1"/>
</dbReference>
<feature type="compositionally biased region" description="Polar residues" evidence="7">
    <location>
        <begin position="10"/>
        <end position="23"/>
    </location>
</feature>
<keyword evidence="2" id="KW-0813">Transport</keyword>
<evidence type="ECO:0000256" key="2">
    <source>
        <dbReference type="ARBA" id="ARBA00022448"/>
    </source>
</evidence>
<feature type="transmembrane region" description="Helical" evidence="8">
    <location>
        <begin position="363"/>
        <end position="384"/>
    </location>
</feature>
<dbReference type="AlphaFoldDB" id="A0A9Q9AQC3"/>
<dbReference type="Pfam" id="PF07690">
    <property type="entry name" value="MFS_1"/>
    <property type="match status" value="1"/>
</dbReference>
<dbReference type="GO" id="GO:0022857">
    <property type="term" value="F:transmembrane transporter activity"/>
    <property type="evidence" value="ECO:0007669"/>
    <property type="project" value="InterPro"/>
</dbReference>
<accession>A0A9Q9AQC3</accession>
<gene>
    <name evidence="9" type="ORF">Slin15195_G034550</name>
</gene>
<proteinExistence type="predicted"/>
<reference evidence="9" key="1">
    <citation type="submission" date="2022-06" db="EMBL/GenBank/DDBJ databases">
        <title>Complete genome sequences of two strains of the flax pathogen Septoria linicola.</title>
        <authorList>
            <person name="Lapalu N."/>
            <person name="Simon A."/>
            <person name="Demenou B."/>
            <person name="Paumier D."/>
            <person name="Guillot M.-P."/>
            <person name="Gout L."/>
            <person name="Valade R."/>
        </authorList>
    </citation>
    <scope>NUCLEOTIDE SEQUENCE</scope>
    <source>
        <strain evidence="9">SE15195</strain>
    </source>
</reference>
<dbReference type="InterPro" id="IPR011701">
    <property type="entry name" value="MFS"/>
</dbReference>
<evidence type="ECO:0000256" key="1">
    <source>
        <dbReference type="ARBA" id="ARBA00004651"/>
    </source>
</evidence>
<evidence type="ECO:0000256" key="7">
    <source>
        <dbReference type="SAM" id="MobiDB-lite"/>
    </source>
</evidence>
<evidence type="ECO:0000256" key="3">
    <source>
        <dbReference type="ARBA" id="ARBA00022475"/>
    </source>
</evidence>
<feature type="transmembrane region" description="Helical" evidence="8">
    <location>
        <begin position="218"/>
        <end position="242"/>
    </location>
</feature>
<feature type="transmembrane region" description="Helical" evidence="8">
    <location>
        <begin position="44"/>
        <end position="61"/>
    </location>
</feature>
<keyword evidence="4 8" id="KW-0812">Transmembrane</keyword>
<feature type="transmembrane region" description="Helical" evidence="8">
    <location>
        <begin position="81"/>
        <end position="106"/>
    </location>
</feature>
<dbReference type="PANTHER" id="PTHR23502:SF186">
    <property type="entry name" value="MAJOR FACILITATOR SUPERFAMILY (MFS) PROFILE DOMAIN-CONTAINING PROTEIN"/>
    <property type="match status" value="1"/>
</dbReference>
<dbReference type="EMBL" id="CP099419">
    <property type="protein sequence ID" value="USW50136.1"/>
    <property type="molecule type" value="Genomic_DNA"/>
</dbReference>
<keyword evidence="10" id="KW-1185">Reference proteome</keyword>
<dbReference type="PANTHER" id="PTHR23502">
    <property type="entry name" value="MAJOR FACILITATOR SUPERFAMILY"/>
    <property type="match status" value="1"/>
</dbReference>
<feature type="transmembrane region" description="Helical" evidence="8">
    <location>
        <begin position="148"/>
        <end position="168"/>
    </location>
</feature>
<dbReference type="GO" id="GO:0005886">
    <property type="term" value="C:plasma membrane"/>
    <property type="evidence" value="ECO:0007669"/>
    <property type="project" value="TreeGrafter"/>
</dbReference>
<feature type="transmembrane region" description="Helical" evidence="8">
    <location>
        <begin position="262"/>
        <end position="282"/>
    </location>
</feature>
<comment type="subcellular location">
    <subcellularLocation>
        <location evidence="1">Cell membrane</location>
        <topology evidence="1">Multi-pass membrane protein</topology>
    </subcellularLocation>
</comment>
<evidence type="ECO:0000256" key="4">
    <source>
        <dbReference type="ARBA" id="ARBA00022692"/>
    </source>
</evidence>
<evidence type="ECO:0000256" key="6">
    <source>
        <dbReference type="ARBA" id="ARBA00023136"/>
    </source>
</evidence>
<evidence type="ECO:0000313" key="10">
    <source>
        <dbReference type="Proteomes" id="UP001056384"/>
    </source>
</evidence>
<dbReference type="Proteomes" id="UP001056384">
    <property type="component" value="Chromosome 2"/>
</dbReference>
<evidence type="ECO:0000256" key="5">
    <source>
        <dbReference type="ARBA" id="ARBA00022989"/>
    </source>
</evidence>
<keyword evidence="6 8" id="KW-0472">Membrane</keyword>
<keyword evidence="5 8" id="KW-1133">Transmembrane helix</keyword>